<dbReference type="PRINTS" id="PR01301">
    <property type="entry name" value="RGSPROTEIN"/>
</dbReference>
<name>F4QEY5_CACFS</name>
<dbReference type="SUPFAM" id="SSF48097">
    <property type="entry name" value="Regulator of G-protein signaling, RGS"/>
    <property type="match status" value="1"/>
</dbReference>
<feature type="compositionally biased region" description="Low complexity" evidence="1">
    <location>
        <begin position="1"/>
        <end position="15"/>
    </location>
</feature>
<dbReference type="PANTHER" id="PTHR10845:SF251">
    <property type="entry name" value="RGS DOMAIN-CONTAINING PROTEIN"/>
    <property type="match status" value="1"/>
</dbReference>
<dbReference type="InterPro" id="IPR044926">
    <property type="entry name" value="RGS_subdomain_2"/>
</dbReference>
<feature type="compositionally biased region" description="Polar residues" evidence="1">
    <location>
        <begin position="53"/>
        <end position="62"/>
    </location>
</feature>
<dbReference type="InterPro" id="IPR016137">
    <property type="entry name" value="RGS"/>
</dbReference>
<accession>F4QEY5</accession>
<feature type="compositionally biased region" description="Polar residues" evidence="1">
    <location>
        <begin position="70"/>
        <end position="83"/>
    </location>
</feature>
<reference evidence="4" key="1">
    <citation type="journal article" date="2011" name="Genome Res.">
        <title>Phylogeny-wide analysis of social amoeba genomes highlights ancient origins for complex intercellular communication.</title>
        <authorList>
            <person name="Heidel A.J."/>
            <person name="Lawal H.M."/>
            <person name="Felder M."/>
            <person name="Schilde C."/>
            <person name="Helps N.R."/>
            <person name="Tunggal B."/>
            <person name="Rivero F."/>
            <person name="John U."/>
            <person name="Schleicher M."/>
            <person name="Eichinger L."/>
            <person name="Platzer M."/>
            <person name="Noegel A.A."/>
            <person name="Schaap P."/>
            <person name="Gloeckner G."/>
        </authorList>
    </citation>
    <scope>NUCLEOTIDE SEQUENCE [LARGE SCALE GENOMIC DNA]</scope>
    <source>
        <strain evidence="4">SH3</strain>
    </source>
</reference>
<dbReference type="CDD" id="cd07440">
    <property type="entry name" value="RGS"/>
    <property type="match status" value="1"/>
</dbReference>
<protein>
    <recommendedName>
        <fullName evidence="2">RGS domain-containing protein</fullName>
    </recommendedName>
</protein>
<dbReference type="GeneID" id="14865295"/>
<dbReference type="EMBL" id="GL883029">
    <property type="protein sequence ID" value="EGG14192.1"/>
    <property type="molecule type" value="Genomic_DNA"/>
</dbReference>
<gene>
    <name evidence="3" type="ORF">DFA_11961</name>
</gene>
<dbReference type="PROSITE" id="PS50132">
    <property type="entry name" value="RGS"/>
    <property type="match status" value="1"/>
</dbReference>
<evidence type="ECO:0000313" key="4">
    <source>
        <dbReference type="Proteomes" id="UP000007797"/>
    </source>
</evidence>
<dbReference type="AlphaFoldDB" id="F4QEY5"/>
<dbReference type="Gene3D" id="1.10.167.10">
    <property type="entry name" value="Regulator of G-protein Signalling 4, domain 2"/>
    <property type="match status" value="1"/>
</dbReference>
<dbReference type="KEGG" id="dfa:DFA_11961"/>
<feature type="compositionally biased region" description="Polar residues" evidence="1">
    <location>
        <begin position="117"/>
        <end position="137"/>
    </location>
</feature>
<dbReference type="OrthoDB" id="10266999at2759"/>
<dbReference type="STRING" id="1054147.F4QEY5"/>
<evidence type="ECO:0000259" key="2">
    <source>
        <dbReference type="PROSITE" id="PS50132"/>
    </source>
</evidence>
<proteinExistence type="predicted"/>
<feature type="region of interest" description="Disordered" evidence="1">
    <location>
        <begin position="260"/>
        <end position="283"/>
    </location>
</feature>
<dbReference type="Pfam" id="PF00615">
    <property type="entry name" value="RGS"/>
    <property type="match status" value="1"/>
</dbReference>
<evidence type="ECO:0000256" key="1">
    <source>
        <dbReference type="SAM" id="MobiDB-lite"/>
    </source>
</evidence>
<dbReference type="RefSeq" id="XP_004350900.1">
    <property type="nucleotide sequence ID" value="XM_004350849.1"/>
</dbReference>
<organism evidence="3 4">
    <name type="scientific">Cavenderia fasciculata</name>
    <name type="common">Slime mold</name>
    <name type="synonym">Dictyostelium fasciculatum</name>
    <dbReference type="NCBI Taxonomy" id="261658"/>
    <lineage>
        <taxon>Eukaryota</taxon>
        <taxon>Amoebozoa</taxon>
        <taxon>Evosea</taxon>
        <taxon>Eumycetozoa</taxon>
        <taxon>Dictyostelia</taxon>
        <taxon>Acytosteliales</taxon>
        <taxon>Cavenderiaceae</taxon>
        <taxon>Cavenderia</taxon>
    </lineage>
</organism>
<dbReference type="InterPro" id="IPR036305">
    <property type="entry name" value="RGS_sf"/>
</dbReference>
<keyword evidence="4" id="KW-1185">Reference proteome</keyword>
<evidence type="ECO:0000313" key="3">
    <source>
        <dbReference type="EMBL" id="EGG14192.1"/>
    </source>
</evidence>
<dbReference type="Proteomes" id="UP000007797">
    <property type="component" value="Unassembled WGS sequence"/>
</dbReference>
<sequence>MSTKSKSTASTPATTVKEKKMKKMGTSNKKAQSISPSPSNNSLSDTFVEPTNGDANESPESQEQQREISVPNSQQSDTSSIIATPSPVTGGDSGSTTSSNLVTPVIQRRNKEPQSPAEESTSSNNKRNSGGNCSSDHASVARADSFSGADINVNSSTSSIVEKVTRESGEAGDDDQELKNYLIASNIFEKYLSPSSPIEVNLDYRTFIDISKKIQNRQIFQKLYDRAIKEIFDVINNDSYHRFKATPLFKSLVVQADHLETLPPQEEPTSTTSEPNNEKKQKRNYLVVLVKK</sequence>
<feature type="region of interest" description="Disordered" evidence="1">
    <location>
        <begin position="1"/>
        <end position="138"/>
    </location>
</feature>
<feature type="compositionally biased region" description="Low complexity" evidence="1">
    <location>
        <begin position="84"/>
        <end position="99"/>
    </location>
</feature>
<dbReference type="PANTHER" id="PTHR10845">
    <property type="entry name" value="REGULATOR OF G PROTEIN SIGNALING"/>
    <property type="match status" value="1"/>
</dbReference>
<feature type="domain" description="RGS" evidence="2">
    <location>
        <begin position="184"/>
        <end position="253"/>
    </location>
</feature>
<feature type="compositionally biased region" description="Low complexity" evidence="1">
    <location>
        <begin position="24"/>
        <end position="44"/>
    </location>
</feature>